<name>A0A9N9SJC0_PHACE</name>
<keyword evidence="8" id="KW-1185">Reference proteome</keyword>
<evidence type="ECO:0000256" key="5">
    <source>
        <dbReference type="ARBA" id="ARBA00022898"/>
    </source>
</evidence>
<evidence type="ECO:0000256" key="3">
    <source>
        <dbReference type="ARBA" id="ARBA00022576"/>
    </source>
</evidence>
<evidence type="ECO:0000313" key="8">
    <source>
        <dbReference type="Proteomes" id="UP001153737"/>
    </source>
</evidence>
<proteinExistence type="inferred from homology"/>
<dbReference type="Gene3D" id="3.40.640.10">
    <property type="entry name" value="Type I PLP-dependent aspartate aminotransferase-like (Major domain)"/>
    <property type="match status" value="1"/>
</dbReference>
<evidence type="ECO:0000256" key="6">
    <source>
        <dbReference type="SAM" id="MobiDB-lite"/>
    </source>
</evidence>
<dbReference type="AlphaFoldDB" id="A0A9N9SJC0"/>
<feature type="compositionally biased region" description="Basic and acidic residues" evidence="6">
    <location>
        <begin position="565"/>
        <end position="583"/>
    </location>
</feature>
<dbReference type="Pfam" id="PF00202">
    <property type="entry name" value="Aminotran_3"/>
    <property type="match status" value="1"/>
</dbReference>
<keyword evidence="4" id="KW-0808">Transferase</keyword>
<evidence type="ECO:0000256" key="4">
    <source>
        <dbReference type="ARBA" id="ARBA00022679"/>
    </source>
</evidence>
<dbReference type="Proteomes" id="UP001153737">
    <property type="component" value="Chromosome 5"/>
</dbReference>
<accession>A0A9N9SJC0</accession>
<dbReference type="EMBL" id="OU896711">
    <property type="protein sequence ID" value="CAG9821929.1"/>
    <property type="molecule type" value="Genomic_DNA"/>
</dbReference>
<dbReference type="PANTHER" id="PTHR43206:SF1">
    <property type="entry name" value="4-AMINOBUTYRATE AMINOTRANSFERASE, MITOCHONDRIAL"/>
    <property type="match status" value="1"/>
</dbReference>
<feature type="compositionally biased region" description="Basic and acidic residues" evidence="6">
    <location>
        <begin position="503"/>
        <end position="514"/>
    </location>
</feature>
<sequence length="613" mass="69363">MFSNFSQKSSPFGLVQSGFCHGKCKDSGKIQEPKGPKIITDLPGPKTKELIEKLKPFQNISSIQLFAQYGKSIGNYLQDVDGNVLLDLNMQLATNPLGYNSTELMKVYQDPANIQTIINRPILEMFPCDCWPSRIENMVKKVSMNLPNISMCSCESTTIENAFKSMMISFQKHQRDGNEAVLGSGCPKLSILSFRNSDHGHTMGALSASNAISSAIFKQDVPCFDWPVAHYPCYRYPLGECECYNAYQDEKSLDMVKDLIKKWDDKGMPVVGIVVEPIQSQCTQCPSSKFFQNLQELTNKIGIYLMFDETRTGCGSTGKFWCIENYCLKCPVDILAFGGKTQISGFLHTEDLNSRKPNHIMDSWMRDPLKLIAFEAIIDIIEKLNLLETVRNTGKKLKQCLLDMELDHYDLIHSTRGLGTFLAFNAQCPKLRDDIWKRLRKKGILCGKCGEDGITIRPSLTFNDNHANIFLDKLEEVIKETELAKPNEKDQPKKSLSNPKCETSQKPKVLKEQKNNIEPKKSICDYSKKNMSKETVKQEEIAHINDVPIKSKQTMSNIRCGVDSTTKDGKMHHKEGTDSDGQCKKKIRKWKGSSHTNKKKRVCPKSWAKKKTD</sequence>
<reference evidence="7" key="2">
    <citation type="submission" date="2022-10" db="EMBL/GenBank/DDBJ databases">
        <authorList>
            <consortium name="ENA_rothamsted_submissions"/>
            <consortium name="culmorum"/>
            <person name="King R."/>
        </authorList>
    </citation>
    <scope>NUCLEOTIDE SEQUENCE</scope>
</reference>
<dbReference type="SUPFAM" id="SSF53383">
    <property type="entry name" value="PLP-dependent transferases"/>
    <property type="match status" value="1"/>
</dbReference>
<feature type="region of interest" description="Disordered" evidence="6">
    <location>
        <begin position="482"/>
        <end position="514"/>
    </location>
</feature>
<evidence type="ECO:0000313" key="7">
    <source>
        <dbReference type="EMBL" id="CAG9821929.1"/>
    </source>
</evidence>
<dbReference type="GO" id="GO:0005739">
    <property type="term" value="C:mitochondrion"/>
    <property type="evidence" value="ECO:0007669"/>
    <property type="project" value="TreeGrafter"/>
</dbReference>
<dbReference type="PANTHER" id="PTHR43206">
    <property type="entry name" value="AMINOTRANSFERASE"/>
    <property type="match status" value="1"/>
</dbReference>
<dbReference type="GO" id="GO:0009450">
    <property type="term" value="P:gamma-aminobutyric acid catabolic process"/>
    <property type="evidence" value="ECO:0007669"/>
    <property type="project" value="TreeGrafter"/>
</dbReference>
<dbReference type="InterPro" id="IPR015424">
    <property type="entry name" value="PyrdxlP-dep_Trfase"/>
</dbReference>
<feature type="compositionally biased region" description="Basic and acidic residues" evidence="6">
    <location>
        <begin position="482"/>
        <end position="493"/>
    </location>
</feature>
<evidence type="ECO:0000256" key="2">
    <source>
        <dbReference type="ARBA" id="ARBA00008954"/>
    </source>
</evidence>
<comment type="cofactor">
    <cofactor evidence="1">
        <name>pyridoxal 5'-phosphate</name>
        <dbReference type="ChEBI" id="CHEBI:597326"/>
    </cofactor>
</comment>
<protein>
    <submittedName>
        <fullName evidence="7">Uncharacterized protein</fullName>
    </submittedName>
</protein>
<feature type="compositionally biased region" description="Basic residues" evidence="6">
    <location>
        <begin position="584"/>
        <end position="613"/>
    </location>
</feature>
<dbReference type="InterPro" id="IPR015421">
    <property type="entry name" value="PyrdxlP-dep_Trfase_major"/>
</dbReference>
<dbReference type="GO" id="GO:0008483">
    <property type="term" value="F:transaminase activity"/>
    <property type="evidence" value="ECO:0007669"/>
    <property type="project" value="UniProtKB-KW"/>
</dbReference>
<organism evidence="7 8">
    <name type="scientific">Phaedon cochleariae</name>
    <name type="common">Mustard beetle</name>
    <dbReference type="NCBI Taxonomy" id="80249"/>
    <lineage>
        <taxon>Eukaryota</taxon>
        <taxon>Metazoa</taxon>
        <taxon>Ecdysozoa</taxon>
        <taxon>Arthropoda</taxon>
        <taxon>Hexapoda</taxon>
        <taxon>Insecta</taxon>
        <taxon>Pterygota</taxon>
        <taxon>Neoptera</taxon>
        <taxon>Endopterygota</taxon>
        <taxon>Coleoptera</taxon>
        <taxon>Polyphaga</taxon>
        <taxon>Cucujiformia</taxon>
        <taxon>Chrysomeloidea</taxon>
        <taxon>Chrysomelidae</taxon>
        <taxon>Chrysomelinae</taxon>
        <taxon>Chrysomelini</taxon>
        <taxon>Phaedon</taxon>
    </lineage>
</organism>
<dbReference type="Gene3D" id="3.90.1150.10">
    <property type="entry name" value="Aspartate Aminotransferase, domain 1"/>
    <property type="match status" value="1"/>
</dbReference>
<keyword evidence="3" id="KW-0032">Aminotransferase</keyword>
<dbReference type="InterPro" id="IPR015422">
    <property type="entry name" value="PyrdxlP-dep_Trfase_small"/>
</dbReference>
<reference evidence="7" key="1">
    <citation type="submission" date="2022-01" db="EMBL/GenBank/DDBJ databases">
        <authorList>
            <person name="King R."/>
        </authorList>
    </citation>
    <scope>NUCLEOTIDE SEQUENCE</scope>
</reference>
<keyword evidence="5" id="KW-0663">Pyridoxal phosphate</keyword>
<feature type="region of interest" description="Disordered" evidence="6">
    <location>
        <begin position="562"/>
        <end position="613"/>
    </location>
</feature>
<comment type="similarity">
    <text evidence="2">Belongs to the class-III pyridoxal-phosphate-dependent aminotransferase family.</text>
</comment>
<dbReference type="GO" id="GO:0030170">
    <property type="term" value="F:pyridoxal phosphate binding"/>
    <property type="evidence" value="ECO:0007669"/>
    <property type="project" value="InterPro"/>
</dbReference>
<evidence type="ECO:0000256" key="1">
    <source>
        <dbReference type="ARBA" id="ARBA00001933"/>
    </source>
</evidence>
<dbReference type="OrthoDB" id="5419315at2759"/>
<gene>
    <name evidence="7" type="ORF">PHAECO_LOCUS8968</name>
</gene>
<dbReference type="InterPro" id="IPR005814">
    <property type="entry name" value="Aminotrans_3"/>
</dbReference>